<proteinExistence type="predicted"/>
<feature type="chain" id="PRO_5021288833" evidence="1">
    <location>
        <begin position="25"/>
        <end position="736"/>
    </location>
</feature>
<reference evidence="3 4" key="1">
    <citation type="submission" date="2019-04" db="EMBL/GenBank/DDBJ databases">
        <authorList>
            <person name="Feng G."/>
            <person name="Zhang J."/>
            <person name="Zhu H."/>
        </authorList>
    </citation>
    <scope>NUCLEOTIDE SEQUENCE [LARGE SCALE GENOMIC DNA]</scope>
    <source>
        <strain evidence="3 4">JCM 19491</strain>
    </source>
</reference>
<dbReference type="InterPro" id="IPR006626">
    <property type="entry name" value="PbH1"/>
</dbReference>
<dbReference type="AlphaFoldDB" id="A0A4Z0MJM7"/>
<name>A0A4Z0MJM7_9BACT</name>
<keyword evidence="4" id="KW-1185">Reference proteome</keyword>
<feature type="domain" description="Right handed beta helix" evidence="2">
    <location>
        <begin position="171"/>
        <end position="372"/>
    </location>
</feature>
<comment type="caution">
    <text evidence="3">The sequence shown here is derived from an EMBL/GenBank/DDBJ whole genome shotgun (WGS) entry which is preliminary data.</text>
</comment>
<evidence type="ECO:0000313" key="3">
    <source>
        <dbReference type="EMBL" id="TGD79669.1"/>
    </source>
</evidence>
<evidence type="ECO:0000259" key="2">
    <source>
        <dbReference type="Pfam" id="PF13229"/>
    </source>
</evidence>
<sequence length="736" mass="78276">MRFKLVLLSVLFVSLLTNSSSALATTYYISSTGKDTNDGTSVATAWNSIAQVNKASFNPGDRVLFEAGKTFTGSLYFTSVGTAADPIKIGSYGQGMATIASGNNYAFYCPNAGGIELHRLKFAGSGRTTTNNSGVIFSVTADLTNKRLSHLVLDSLDVSGYIKTGIAIGSSSTTSGYDNVRITNCQAHDNGEAGISSYGKAPALCHKDWYVADCKAYNNSGRSEITTTNTGSGIVLSSIDGALIEHCETYNNGWLNNNPNGGPVGIWGYICNKLVIQECESHHNRSGLAHDGGGFDLDGGCTNSVMQYNYSHDNDGPGYLLAQYSGAPAMHDLTIRYNISENDARRFGQGAIMLWSSGDNGGIQTAAIHNNTIYLTPAADGSEANAFYLSSNGVSQITVRNNIFQTTAGVPQVKALATEGITFQSNCYWGTGKPLGIKWGGTSFSTLNDWRTATNQEMVGTRMVGVSLDPAFVRAGQGGDMNISSGNRRLLTSWDAYKLQPTSAAIGSGLNLATEFSLTPGSRDFFGSATPAPGILGNLGASESESKPAPLPVELVSFTAERQAGNAVLRWLTASELQNDRFEVESSSDGRVFNRIATVKGNGTTTQTSTYAWQDALAKYSGAMVYYRLKQVDISGKITYSAVKAVTIANVANLEMQAWPNPFVGELSMQIQSPQGGKAFITCTDAMGRTVLTRSVEVTKGASTITLPEVTQLPLGVYSLTVQQGATRVMTKLMHQ</sequence>
<dbReference type="InterPro" id="IPR012334">
    <property type="entry name" value="Pectin_lyas_fold"/>
</dbReference>
<protein>
    <submittedName>
        <fullName evidence="3">Right-handed parallel beta-helix repeat-containing protein</fullName>
    </submittedName>
</protein>
<evidence type="ECO:0000256" key="1">
    <source>
        <dbReference type="SAM" id="SignalP"/>
    </source>
</evidence>
<dbReference type="Proteomes" id="UP000298284">
    <property type="component" value="Unassembled WGS sequence"/>
</dbReference>
<gene>
    <name evidence="3" type="ORF">EU557_15740</name>
</gene>
<evidence type="ECO:0000313" key="4">
    <source>
        <dbReference type="Proteomes" id="UP000298284"/>
    </source>
</evidence>
<dbReference type="OrthoDB" id="3333873at2"/>
<dbReference type="Gene3D" id="2.160.20.10">
    <property type="entry name" value="Single-stranded right-handed beta-helix, Pectin lyase-like"/>
    <property type="match status" value="1"/>
</dbReference>
<dbReference type="RefSeq" id="WP_135531415.1">
    <property type="nucleotide sequence ID" value="NZ_SRKZ01000004.1"/>
</dbReference>
<dbReference type="InterPro" id="IPR039448">
    <property type="entry name" value="Beta_helix"/>
</dbReference>
<dbReference type="SMART" id="SM00710">
    <property type="entry name" value="PbH1"/>
    <property type="match status" value="7"/>
</dbReference>
<dbReference type="Pfam" id="PF13229">
    <property type="entry name" value="Beta_helix"/>
    <property type="match status" value="1"/>
</dbReference>
<feature type="signal peptide" evidence="1">
    <location>
        <begin position="1"/>
        <end position="24"/>
    </location>
</feature>
<dbReference type="InterPro" id="IPR011050">
    <property type="entry name" value="Pectin_lyase_fold/virulence"/>
</dbReference>
<organism evidence="3 4">
    <name type="scientific">Hymenobacter wooponensis</name>
    <dbReference type="NCBI Taxonomy" id="1525360"/>
    <lineage>
        <taxon>Bacteria</taxon>
        <taxon>Pseudomonadati</taxon>
        <taxon>Bacteroidota</taxon>
        <taxon>Cytophagia</taxon>
        <taxon>Cytophagales</taxon>
        <taxon>Hymenobacteraceae</taxon>
        <taxon>Hymenobacter</taxon>
    </lineage>
</organism>
<keyword evidence="1" id="KW-0732">Signal</keyword>
<accession>A0A4Z0MJM7</accession>
<dbReference type="EMBL" id="SRKZ01000004">
    <property type="protein sequence ID" value="TGD79669.1"/>
    <property type="molecule type" value="Genomic_DNA"/>
</dbReference>
<dbReference type="SUPFAM" id="SSF51126">
    <property type="entry name" value="Pectin lyase-like"/>
    <property type="match status" value="1"/>
</dbReference>